<reference evidence="2" key="1">
    <citation type="submission" date="2012-03" db="EMBL/GenBank/DDBJ databases">
        <title>Complete sequence of chromosome of Deinococcus peraridilitoris DSM 19664.</title>
        <authorList>
            <person name="Lucas S."/>
            <person name="Copeland A."/>
            <person name="Lapidus A."/>
            <person name="Glavina del Rio T."/>
            <person name="Dalin E."/>
            <person name="Tice H."/>
            <person name="Bruce D."/>
            <person name="Goodwin L."/>
            <person name="Pitluck S."/>
            <person name="Peters L."/>
            <person name="Mikhailova N."/>
            <person name="Lu M."/>
            <person name="Kyrpides N."/>
            <person name="Mavromatis K."/>
            <person name="Ivanova N."/>
            <person name="Brettin T."/>
            <person name="Detter J.C."/>
            <person name="Han C."/>
            <person name="Larimer F."/>
            <person name="Land M."/>
            <person name="Hauser L."/>
            <person name="Markowitz V."/>
            <person name="Cheng J.-F."/>
            <person name="Hugenholtz P."/>
            <person name="Woyke T."/>
            <person name="Wu D."/>
            <person name="Pukall R."/>
            <person name="Steenblock K."/>
            <person name="Brambilla E."/>
            <person name="Klenk H.-P."/>
            <person name="Eisen J.A."/>
        </authorList>
    </citation>
    <scope>NUCLEOTIDE SEQUENCE [LARGE SCALE GENOMIC DNA]</scope>
    <source>
        <strain evidence="2">DSM 19664 / LMG 22246 / CIP 109416 / KR-200</strain>
    </source>
</reference>
<dbReference type="HOGENOM" id="CLU_1701368_0_0_0"/>
<dbReference type="OrthoDB" id="73562at2"/>
<dbReference type="AlphaFoldDB" id="L0A5D1"/>
<dbReference type="PATRIC" id="fig|937777.3.peg.2770"/>
<evidence type="ECO:0008006" key="3">
    <source>
        <dbReference type="Google" id="ProtNLM"/>
    </source>
</evidence>
<dbReference type="EMBL" id="CP003382">
    <property type="protein sequence ID" value="AFZ68220.1"/>
    <property type="molecule type" value="Genomic_DNA"/>
</dbReference>
<dbReference type="SUPFAM" id="SSF109854">
    <property type="entry name" value="DinB/YfiT-like putative metalloenzymes"/>
    <property type="match status" value="1"/>
</dbReference>
<keyword evidence="2" id="KW-1185">Reference proteome</keyword>
<sequence>MNMLQAALSGGAGFREVGEILVGLKYENAIRSVPGAAHTIYELLWHLEFVQRQLLGEAAGQEIDWQEQASWWPRETPSEAEFGRLLRDLQVNLAHAQMLAESPSALAQGALLDLAVHSAYHWGQVVQLRRQLGDWPAPGWGA</sequence>
<accession>L0A5D1</accession>
<gene>
    <name evidence="1" type="ordered locus">Deipe_2756</name>
</gene>
<dbReference type="KEGG" id="dpd:Deipe_2756"/>
<name>L0A5D1_DEIPD</name>
<proteinExistence type="predicted"/>
<dbReference type="STRING" id="937777.Deipe_2756"/>
<dbReference type="InterPro" id="IPR034660">
    <property type="entry name" value="DinB/YfiT-like"/>
</dbReference>
<evidence type="ECO:0000313" key="1">
    <source>
        <dbReference type="EMBL" id="AFZ68220.1"/>
    </source>
</evidence>
<dbReference type="Gene3D" id="1.20.120.450">
    <property type="entry name" value="dinb family like domain"/>
    <property type="match status" value="1"/>
</dbReference>
<protein>
    <recommendedName>
        <fullName evidence="3">DinB-like domain-containing protein</fullName>
    </recommendedName>
</protein>
<evidence type="ECO:0000313" key="2">
    <source>
        <dbReference type="Proteomes" id="UP000010467"/>
    </source>
</evidence>
<organism evidence="1 2">
    <name type="scientific">Deinococcus peraridilitoris (strain DSM 19664 / LMG 22246 / CIP 109416 / KR-200)</name>
    <dbReference type="NCBI Taxonomy" id="937777"/>
    <lineage>
        <taxon>Bacteria</taxon>
        <taxon>Thermotogati</taxon>
        <taxon>Deinococcota</taxon>
        <taxon>Deinococci</taxon>
        <taxon>Deinococcales</taxon>
        <taxon>Deinococcaceae</taxon>
        <taxon>Deinococcus</taxon>
    </lineage>
</organism>
<dbReference type="Proteomes" id="UP000010467">
    <property type="component" value="Chromosome"/>
</dbReference>